<feature type="region of interest" description="Disordered" evidence="1">
    <location>
        <begin position="95"/>
        <end position="132"/>
    </location>
</feature>
<organism evidence="3 4">
    <name type="scientific">Actinomadura bangladeshensis</name>
    <dbReference type="NCBI Taxonomy" id="453573"/>
    <lineage>
        <taxon>Bacteria</taxon>
        <taxon>Bacillati</taxon>
        <taxon>Actinomycetota</taxon>
        <taxon>Actinomycetes</taxon>
        <taxon>Streptosporangiales</taxon>
        <taxon>Thermomonosporaceae</taxon>
        <taxon>Actinomadura</taxon>
    </lineage>
</organism>
<evidence type="ECO:0000313" key="4">
    <source>
        <dbReference type="Proteomes" id="UP000475532"/>
    </source>
</evidence>
<dbReference type="Proteomes" id="UP000475532">
    <property type="component" value="Unassembled WGS sequence"/>
</dbReference>
<dbReference type="RefSeq" id="WP_163053195.1">
    <property type="nucleotide sequence ID" value="NZ_JAAGLI010000093.1"/>
</dbReference>
<comment type="caution">
    <text evidence="3">The sequence shown here is derived from an EMBL/GenBank/DDBJ whole genome shotgun (WGS) entry which is preliminary data.</text>
</comment>
<dbReference type="EMBL" id="JAAGLI010000213">
    <property type="protein sequence ID" value="NEA22529.1"/>
    <property type="molecule type" value="Genomic_DNA"/>
</dbReference>
<gene>
    <name evidence="2" type="ORF">G3I70_03515</name>
    <name evidence="3" type="ORF">G3I70_08505</name>
</gene>
<protein>
    <submittedName>
        <fullName evidence="3">Uncharacterized protein</fullName>
    </submittedName>
</protein>
<evidence type="ECO:0000313" key="3">
    <source>
        <dbReference type="EMBL" id="NEA22529.1"/>
    </source>
</evidence>
<evidence type="ECO:0000256" key="1">
    <source>
        <dbReference type="SAM" id="MobiDB-lite"/>
    </source>
</evidence>
<sequence>MTGRYEAPCRHYSDAEQRTCGATPTRLFIQGPRCVHHTPSAERGRPEPPEGRCAPARCHCGRPECPAFETYGRDSWSAQGLAWAAVDARAVASGKRRASPGEQAAAKAVVQEQRDRDAALRRGGRPGCEAGG</sequence>
<accession>A0A6L9QAL8</accession>
<feature type="compositionally biased region" description="Low complexity" evidence="1">
    <location>
        <begin position="102"/>
        <end position="111"/>
    </location>
</feature>
<dbReference type="EMBL" id="JAAGLI010000093">
    <property type="protein sequence ID" value="NEA21569.1"/>
    <property type="molecule type" value="Genomic_DNA"/>
</dbReference>
<evidence type="ECO:0000313" key="2">
    <source>
        <dbReference type="EMBL" id="NEA21569.1"/>
    </source>
</evidence>
<proteinExistence type="predicted"/>
<reference evidence="3 4" key="1">
    <citation type="submission" date="2020-01" db="EMBL/GenBank/DDBJ databases">
        <title>Insect and environment-associated Actinomycetes.</title>
        <authorList>
            <person name="Currrie C."/>
            <person name="Chevrette M."/>
            <person name="Carlson C."/>
            <person name="Stubbendieck R."/>
            <person name="Wendt-Pienkowski E."/>
        </authorList>
    </citation>
    <scope>NUCLEOTIDE SEQUENCE [LARGE SCALE GENOMIC DNA]</scope>
    <source>
        <strain evidence="3 4">SID10258</strain>
    </source>
</reference>
<dbReference type="AlphaFoldDB" id="A0A6L9QAL8"/>
<name>A0A6L9QAL8_9ACTN</name>